<dbReference type="EMBL" id="CAAE01014542">
    <property type="protein sequence ID" value="CAF97595.1"/>
    <property type="molecule type" value="Genomic_DNA"/>
</dbReference>
<dbReference type="KEGG" id="tng:GSTEN00015013G001"/>
<proteinExistence type="predicted"/>
<evidence type="ECO:0000313" key="2">
    <source>
        <dbReference type="EMBL" id="CAF97595.1"/>
    </source>
</evidence>
<organism evidence="2">
    <name type="scientific">Tetraodon nigroviridis</name>
    <name type="common">Spotted green pufferfish</name>
    <name type="synonym">Chelonodon nigroviridis</name>
    <dbReference type="NCBI Taxonomy" id="99883"/>
    <lineage>
        <taxon>Eukaryota</taxon>
        <taxon>Metazoa</taxon>
        <taxon>Chordata</taxon>
        <taxon>Craniata</taxon>
        <taxon>Vertebrata</taxon>
        <taxon>Euteleostomi</taxon>
        <taxon>Actinopterygii</taxon>
        <taxon>Neopterygii</taxon>
        <taxon>Teleostei</taxon>
        <taxon>Neoteleostei</taxon>
        <taxon>Acanthomorphata</taxon>
        <taxon>Eupercaria</taxon>
        <taxon>Tetraodontiformes</taxon>
        <taxon>Tetradontoidea</taxon>
        <taxon>Tetraodontidae</taxon>
        <taxon>Tetraodon</taxon>
    </lineage>
</organism>
<dbReference type="AlphaFoldDB" id="Q4SP37"/>
<sequence length="57" mass="6351">MQSVVELRSPSPCKAPTPTRPPCCRPTPKLERSSPKRPAQPTLSLLNCLPSRSRPLW</sequence>
<feature type="compositionally biased region" description="Pro residues" evidence="1">
    <location>
        <begin position="13"/>
        <end position="25"/>
    </location>
</feature>
<accession>Q4SP37</accession>
<reference evidence="2" key="1">
    <citation type="journal article" date="2004" name="Nature">
        <title>Genome duplication in the teleost fish Tetraodon nigroviridis reveals the early vertebrate proto-karyotype.</title>
        <authorList>
            <person name="Jaillon O."/>
            <person name="Aury J.-M."/>
            <person name="Brunet F."/>
            <person name="Petit J.-L."/>
            <person name="Stange-Thomann N."/>
            <person name="Mauceli E."/>
            <person name="Bouneau L."/>
            <person name="Fischer C."/>
            <person name="Ozouf-Costaz C."/>
            <person name="Bernot A."/>
            <person name="Nicaud S."/>
            <person name="Jaffe D."/>
            <person name="Fisher S."/>
            <person name="Lutfalla G."/>
            <person name="Dossat C."/>
            <person name="Segurens B."/>
            <person name="Dasilva C."/>
            <person name="Salanoubat M."/>
            <person name="Levy M."/>
            <person name="Boudet N."/>
            <person name="Castellano S."/>
            <person name="Anthouard V."/>
            <person name="Jubin C."/>
            <person name="Castelli V."/>
            <person name="Katinka M."/>
            <person name="Vacherie B."/>
            <person name="Biemont C."/>
            <person name="Skalli Z."/>
            <person name="Cattolico L."/>
            <person name="Poulain J."/>
            <person name="De Berardinis V."/>
            <person name="Cruaud C."/>
            <person name="Duprat S."/>
            <person name="Brottier P."/>
            <person name="Coutanceau J.-P."/>
            <person name="Gouzy J."/>
            <person name="Parra G."/>
            <person name="Lardier G."/>
            <person name="Chapple C."/>
            <person name="McKernan K.J."/>
            <person name="McEwan P."/>
            <person name="Bosak S."/>
            <person name="Kellis M."/>
            <person name="Volff J.-N."/>
            <person name="Guigo R."/>
            <person name="Zody M.C."/>
            <person name="Mesirov J."/>
            <person name="Lindblad-Toh K."/>
            <person name="Birren B."/>
            <person name="Nusbaum C."/>
            <person name="Kahn D."/>
            <person name="Robinson-Rechavi M."/>
            <person name="Laudet V."/>
            <person name="Schachter V."/>
            <person name="Quetier F."/>
            <person name="Saurin W."/>
            <person name="Scarpelli C."/>
            <person name="Wincker P."/>
            <person name="Lander E.S."/>
            <person name="Weissenbach J."/>
            <person name="Roest Crollius H."/>
        </authorList>
    </citation>
    <scope>NUCLEOTIDE SEQUENCE [LARGE SCALE GENOMIC DNA]</scope>
</reference>
<feature type="region of interest" description="Disordered" evidence="1">
    <location>
        <begin position="1"/>
        <end position="45"/>
    </location>
</feature>
<evidence type="ECO:0000256" key="1">
    <source>
        <dbReference type="SAM" id="MobiDB-lite"/>
    </source>
</evidence>
<protein>
    <submittedName>
        <fullName evidence="2">Chromosome 15 SCAF14542, whole genome shotgun sequence</fullName>
    </submittedName>
</protein>
<name>Q4SP37_TETNG</name>
<reference evidence="2" key="2">
    <citation type="submission" date="2004-02" db="EMBL/GenBank/DDBJ databases">
        <authorList>
            <consortium name="Genoscope"/>
            <consortium name="Whitehead Institute Centre for Genome Research"/>
        </authorList>
    </citation>
    <scope>NUCLEOTIDE SEQUENCE</scope>
</reference>
<gene>
    <name evidence="2" type="ORF">GSTENG00015013001</name>
</gene>